<sequence>MTTYINVAQLDRPKNMLIQHKIPLKTLVEVNLHYSDHHGIRGYVCEHTRDCDGSPLYSIYYSNDFDTLEYVRTEKPELYRFMVCDGFSDDCLVVIRTSE</sequence>
<reference evidence="1 2" key="1">
    <citation type="submission" date="2017-06" db="EMBL/GenBank/DDBJ databases">
        <authorList>
            <person name="Kim H.J."/>
            <person name="Triplett B.A."/>
        </authorList>
    </citation>
    <scope>NUCLEOTIDE SEQUENCE [LARGE SCALE GENOMIC DNA]</scope>
</reference>
<evidence type="ECO:0000313" key="2">
    <source>
        <dbReference type="Proteomes" id="UP000223025"/>
    </source>
</evidence>
<dbReference type="EMBL" id="MF403008">
    <property type="protein sequence ID" value="AUZ94892.1"/>
    <property type="molecule type" value="Genomic_DNA"/>
</dbReference>
<dbReference type="KEGG" id="vg:40088088"/>
<dbReference type="GeneID" id="40088088"/>
<name>A0A2L0UZB3_9CAUD</name>
<dbReference type="Proteomes" id="UP000223025">
    <property type="component" value="Segment"/>
</dbReference>
<evidence type="ECO:0000313" key="1">
    <source>
        <dbReference type="EMBL" id="AUZ94892.1"/>
    </source>
</evidence>
<proteinExistence type="predicted"/>
<protein>
    <submittedName>
        <fullName evidence="1">Uncharacterized protein</fullName>
    </submittedName>
</protein>
<keyword evidence="2" id="KW-1185">Reference proteome</keyword>
<organism evidence="1 2">
    <name type="scientific">Agrobacterium phage Atu_ph07</name>
    <dbReference type="NCBI Taxonomy" id="2024264"/>
    <lineage>
        <taxon>Viruses</taxon>
        <taxon>Duplodnaviria</taxon>
        <taxon>Heunggongvirae</taxon>
        <taxon>Uroviricota</taxon>
        <taxon>Caudoviricetes</taxon>
        <taxon>Polybotosvirus</taxon>
        <taxon>Polybotosvirus Atuph07</taxon>
    </lineage>
</organism>
<dbReference type="RefSeq" id="YP_009611750.1">
    <property type="nucleotide sequence ID" value="NC_042013.1"/>
</dbReference>
<accession>A0A2L0UZB3</accession>